<dbReference type="Pfam" id="PF02368">
    <property type="entry name" value="Big_2"/>
    <property type="match status" value="1"/>
</dbReference>
<name>A0ABS5CLV3_9BACL</name>
<proteinExistence type="predicted"/>
<comment type="caution">
    <text evidence="4">The sequence shown here is derived from an EMBL/GenBank/DDBJ whole genome shotgun (WGS) entry which is preliminary data.</text>
</comment>
<dbReference type="Gene3D" id="2.60.40.1080">
    <property type="match status" value="2"/>
</dbReference>
<dbReference type="InterPro" id="IPR003343">
    <property type="entry name" value="Big_2"/>
</dbReference>
<dbReference type="SUPFAM" id="SSF49373">
    <property type="entry name" value="Invasin/intimin cell-adhesion fragments"/>
    <property type="match status" value="2"/>
</dbReference>
<feature type="domain" description="DUF5057" evidence="3">
    <location>
        <begin position="408"/>
        <end position="555"/>
    </location>
</feature>
<dbReference type="CDD" id="cd00257">
    <property type="entry name" value="beta-trefoil_FSCN-like"/>
    <property type="match status" value="1"/>
</dbReference>
<keyword evidence="1" id="KW-0812">Transmembrane</keyword>
<evidence type="ECO:0000259" key="2">
    <source>
        <dbReference type="Pfam" id="PF02368"/>
    </source>
</evidence>
<keyword evidence="5" id="KW-1185">Reference proteome</keyword>
<dbReference type="InterPro" id="IPR008999">
    <property type="entry name" value="Actin-crosslinking"/>
</dbReference>
<feature type="domain" description="BIG2" evidence="2">
    <location>
        <begin position="994"/>
        <end position="1049"/>
    </location>
</feature>
<dbReference type="InterPro" id="IPR008964">
    <property type="entry name" value="Invasin/intimin_cell_adhesion"/>
</dbReference>
<dbReference type="RefSeq" id="WP_210664042.1">
    <property type="nucleotide sequence ID" value="NZ_JAGKSP010000024.1"/>
</dbReference>
<reference evidence="4 5" key="1">
    <citation type="submission" date="2021-04" db="EMBL/GenBank/DDBJ databases">
        <title>Paenibacillus sp. DLE-14 whole genome sequence.</title>
        <authorList>
            <person name="Ham Y.J."/>
        </authorList>
    </citation>
    <scope>NUCLEOTIDE SEQUENCE [LARGE SCALE GENOMIC DNA]</scope>
    <source>
        <strain evidence="4 5">DLE-14</strain>
    </source>
</reference>
<evidence type="ECO:0000256" key="1">
    <source>
        <dbReference type="SAM" id="Phobius"/>
    </source>
</evidence>
<dbReference type="Pfam" id="PF16480">
    <property type="entry name" value="DUF5057"/>
    <property type="match status" value="1"/>
</dbReference>
<accession>A0ABS5CLV3</accession>
<feature type="transmembrane region" description="Helical" evidence="1">
    <location>
        <begin position="14"/>
        <end position="35"/>
    </location>
</feature>
<evidence type="ECO:0000313" key="5">
    <source>
        <dbReference type="Proteomes" id="UP000673394"/>
    </source>
</evidence>
<keyword evidence="1" id="KW-0472">Membrane</keyword>
<evidence type="ECO:0000313" key="4">
    <source>
        <dbReference type="EMBL" id="MBP3966843.1"/>
    </source>
</evidence>
<protein>
    <submittedName>
        <fullName evidence="4">DUF5057 domain-containing protein</fullName>
    </submittedName>
</protein>
<gene>
    <name evidence="4" type="ORF">I8J30_29580</name>
</gene>
<dbReference type="SUPFAM" id="SSF50405">
    <property type="entry name" value="Actin-crosslinking proteins"/>
    <property type="match status" value="1"/>
</dbReference>
<dbReference type="Proteomes" id="UP000673394">
    <property type="component" value="Unassembled WGS sequence"/>
</dbReference>
<sequence>MNARLRARMKAKTIVVRLLFLSMIAALIIIPGLYLKDAYANGTVYYAIKADTNFITVGGSGVLYANTTSIGTAAEQFELIENSGDTYSIKSKSTGRYVTASSTSVALSATASSIGSSEKFQLADGYLVATISDKSRYVKVDSSDMKLYASEKNMSNGTKLRFTQNVTKLLEITDGGGTSDLQPKLGSLPNISIDTISMKRFVALRGDLDGKYDGIYIGKGYFNPTKVIKTSSSNRAAAHETVSLENDITLLKAGEIVDDFITKGQPVFIYSDTTSGLLNQGYKNSSGNFVSLRGNLYNTFAPYSSAGRDNVVFLNATGLSNLASNLSNSNSNYSKLLNQRPKLVLSGQPTSYLLDSSALYRAGDTLSFHFNVPNYANFGDGRLTANLYLGLDQAVAFGNDQIVASSIVTNNNDDSELTYVLPKGYSGLYYWKLEIVDQTTKLKSYETGVFKYRDQLTKVRVLQVMPNDSDTSSLKQSGNLDQTFLSKKDEYEISITTMKFNDFNSTGKADLNGNYDMLIFGLADSYNSNASITVDTANVVNNFIKTGQSVMFTHDTVFSSSENDRNTWINQFQQTTGQIEPWTNLGLSAPNTSTVVKKVNDGLLTQFPFILSDTPKVATTHNQYFTLDLEDETVVPWYNIIGSNRDENDSWNHYYTYSKGNVTYSGTGHTNSGFPTWEQQLFVNTMYRAYMGSNHAPMLTVYNPLDYSSATDNFIPSYQNINLSFKPEDYDFTDRNLTVSVKYSYDDGTGLKTITQPITTAVSGTTINSVITNPFTAGDGDLSIEITVTDKTGAKITKTIPVKVKKVSSNLTVKRTISGLSSGSELTLDKGTSTTMTYTATPKDITKSGSVDASTLKIQGITFAETLPPGLEIVGTLPSGITATGNVSTGYKLNGTFDTLTYTLSGSTYTAPQIEFSITVKPTVTGTLPLNNSSLTFKDVGQTATTTLPFDTYSLNSIVRLTGLSIGVQDVTLVNKKDSTGATVYDTATIIPTFAPADATPKFTWTSSNTNVATIITTIAGNGYVTGVAPGVTTVRVTDSITGQTATAQVTVLESGLNIIGGSTVTAGMTMDLSGALVKPSRETVSHIEWSIFNPADGSLSTVNGWQTKLTGLKAGTIKISLHVTTTYNSTIDGSTVTTSYDAAKDITITNPVLTLTGSSNLTVGDSIPLTAALQKSLSDNTPITDSRVIQSVNWSLKEADKQKIASLPASTGKLLVNELKGLAPGTATVVVTVKLLDNTVITKELSITIENPVLTLTTGTSSIGIGDIAQLTAKLQKSATNTTAVTDDSVTITWGLSSTSDSGLVSLGTAASNQFTNQLQGLAPGTVTVDASVKLADGTVIKDTLPVTVVSPDPSLVGTRTTISIGDTISLTAALKKSVSSNTEIAASMIKDVKWGLEGSNAEELVDLPIPTGKQMNNSLKAKAPGNVTVFVKFQLMNDTWVSARRSITIEEPYLNLSGPVNISLGDNVELKATLQKSQSNSAPIADDSVIQGDLEWDRSNTKLELLSNSSGKQYTKNLHALVPGTTTVTVSLKLQNGTSYSKQVEITINKPVVTLSGPLKVGVGDVIELTAGLKKSETNSSPITDTSLINGVTWSLKEAGADDIVTLPASTGKNFTNDLSAMDNGNVTVIVSVKLLDNSVVKEELPLTIQNRALKLDGSLIVKAASAFNYPVTWEGAAGTPSFSYEPEWTLLNSPSKGTSLTGSHNSAKLTTGWQDGGTVTIQVKVKSPAGKVFTEELTVDIVLIKLPATVPHLKVNQQMNLASSQSLSIIPAKHRATIVPRLVWTSANSNIVAVTANGVIEGINYGSTTITVYDPVLQITLTVKVTVDKSDKY</sequence>
<dbReference type="InterPro" id="IPR032480">
    <property type="entry name" value="DUF5057"/>
</dbReference>
<keyword evidence="1" id="KW-1133">Transmembrane helix</keyword>
<evidence type="ECO:0000259" key="3">
    <source>
        <dbReference type="Pfam" id="PF16480"/>
    </source>
</evidence>
<dbReference type="EMBL" id="JAGKSP010000024">
    <property type="protein sequence ID" value="MBP3966843.1"/>
    <property type="molecule type" value="Genomic_DNA"/>
</dbReference>
<organism evidence="4 5">
    <name type="scientific">Paenibacillus lignilyticus</name>
    <dbReference type="NCBI Taxonomy" id="1172615"/>
    <lineage>
        <taxon>Bacteria</taxon>
        <taxon>Bacillati</taxon>
        <taxon>Bacillota</taxon>
        <taxon>Bacilli</taxon>
        <taxon>Bacillales</taxon>
        <taxon>Paenibacillaceae</taxon>
        <taxon>Paenibacillus</taxon>
    </lineage>
</organism>
<dbReference type="Gene3D" id="2.80.10.50">
    <property type="match status" value="1"/>
</dbReference>